<feature type="region of interest" description="Disordered" evidence="2">
    <location>
        <begin position="68"/>
        <end position="107"/>
    </location>
</feature>
<accession>A0A9P4IBY6</accession>
<dbReference type="PANTHER" id="PTHR37534">
    <property type="entry name" value="TRANSCRIPTIONAL ACTIVATOR PROTEIN UGA3"/>
    <property type="match status" value="1"/>
</dbReference>
<dbReference type="SUPFAM" id="SSF57701">
    <property type="entry name" value="Zn2/Cys6 DNA-binding domain"/>
    <property type="match status" value="1"/>
</dbReference>
<evidence type="ECO:0000256" key="1">
    <source>
        <dbReference type="ARBA" id="ARBA00023242"/>
    </source>
</evidence>
<dbReference type="GO" id="GO:0045944">
    <property type="term" value="P:positive regulation of transcription by RNA polymerase II"/>
    <property type="evidence" value="ECO:0007669"/>
    <property type="project" value="TreeGrafter"/>
</dbReference>
<evidence type="ECO:0000259" key="3">
    <source>
        <dbReference type="PROSITE" id="PS50048"/>
    </source>
</evidence>
<dbReference type="Gene3D" id="4.10.240.10">
    <property type="entry name" value="Zn(2)-C6 fungal-type DNA-binding domain"/>
    <property type="match status" value="1"/>
</dbReference>
<feature type="domain" description="Zn(2)-C6 fungal-type" evidence="3">
    <location>
        <begin position="31"/>
        <end position="61"/>
    </location>
</feature>
<organism evidence="4 5">
    <name type="scientific">Rhizodiscina lignyota</name>
    <dbReference type="NCBI Taxonomy" id="1504668"/>
    <lineage>
        <taxon>Eukaryota</taxon>
        <taxon>Fungi</taxon>
        <taxon>Dikarya</taxon>
        <taxon>Ascomycota</taxon>
        <taxon>Pezizomycotina</taxon>
        <taxon>Dothideomycetes</taxon>
        <taxon>Pleosporomycetidae</taxon>
        <taxon>Aulographales</taxon>
        <taxon>Rhizodiscinaceae</taxon>
        <taxon>Rhizodiscina</taxon>
    </lineage>
</organism>
<dbReference type="InterPro" id="IPR001138">
    <property type="entry name" value="Zn2Cys6_DnaBD"/>
</dbReference>
<feature type="compositionally biased region" description="Low complexity" evidence="2">
    <location>
        <begin position="72"/>
        <end position="85"/>
    </location>
</feature>
<dbReference type="GO" id="GO:0008270">
    <property type="term" value="F:zinc ion binding"/>
    <property type="evidence" value="ECO:0007669"/>
    <property type="project" value="InterPro"/>
</dbReference>
<keyword evidence="5" id="KW-1185">Reference proteome</keyword>
<dbReference type="CDD" id="cd00067">
    <property type="entry name" value="GAL4"/>
    <property type="match status" value="1"/>
</dbReference>
<dbReference type="PANTHER" id="PTHR37534:SF7">
    <property type="entry name" value="TRANSCRIPTIONAL ACTIVATOR PROTEIN UGA3"/>
    <property type="match status" value="1"/>
</dbReference>
<comment type="caution">
    <text evidence="4">The sequence shown here is derived from an EMBL/GenBank/DDBJ whole genome shotgun (WGS) entry which is preliminary data.</text>
</comment>
<dbReference type="SMART" id="SM00066">
    <property type="entry name" value="GAL4"/>
    <property type="match status" value="1"/>
</dbReference>
<reference evidence="4" key="1">
    <citation type="journal article" date="2020" name="Stud. Mycol.">
        <title>101 Dothideomycetes genomes: a test case for predicting lifestyles and emergence of pathogens.</title>
        <authorList>
            <person name="Haridas S."/>
            <person name="Albert R."/>
            <person name="Binder M."/>
            <person name="Bloem J."/>
            <person name="Labutti K."/>
            <person name="Salamov A."/>
            <person name="Andreopoulos B."/>
            <person name="Baker S."/>
            <person name="Barry K."/>
            <person name="Bills G."/>
            <person name="Bluhm B."/>
            <person name="Cannon C."/>
            <person name="Castanera R."/>
            <person name="Culley D."/>
            <person name="Daum C."/>
            <person name="Ezra D."/>
            <person name="Gonzalez J."/>
            <person name="Henrissat B."/>
            <person name="Kuo A."/>
            <person name="Liang C."/>
            <person name="Lipzen A."/>
            <person name="Lutzoni F."/>
            <person name="Magnuson J."/>
            <person name="Mondo S."/>
            <person name="Nolan M."/>
            <person name="Ohm R."/>
            <person name="Pangilinan J."/>
            <person name="Park H.-J."/>
            <person name="Ramirez L."/>
            <person name="Alfaro M."/>
            <person name="Sun H."/>
            <person name="Tritt A."/>
            <person name="Yoshinaga Y."/>
            <person name="Zwiers L.-H."/>
            <person name="Turgeon B."/>
            <person name="Goodwin S."/>
            <person name="Spatafora J."/>
            <person name="Crous P."/>
            <person name="Grigoriev I."/>
        </authorList>
    </citation>
    <scope>NUCLEOTIDE SEQUENCE</scope>
    <source>
        <strain evidence="4">CBS 133067</strain>
    </source>
</reference>
<evidence type="ECO:0000313" key="4">
    <source>
        <dbReference type="EMBL" id="KAF2095747.1"/>
    </source>
</evidence>
<dbReference type="GO" id="GO:0000981">
    <property type="term" value="F:DNA-binding transcription factor activity, RNA polymerase II-specific"/>
    <property type="evidence" value="ECO:0007669"/>
    <property type="project" value="InterPro"/>
</dbReference>
<dbReference type="OrthoDB" id="508119at2759"/>
<feature type="compositionally biased region" description="Polar residues" evidence="2">
    <location>
        <begin position="8"/>
        <end position="20"/>
    </location>
</feature>
<sequence length="592" mass="65514">MNAHLVQQPWSANTSSTPQPTVVPRTRVRTGCLTCRKRKVKCDERRPSCWNCERLGRVCVFNQSSSSPQRIESYSSSTGDASESGGAAGDGGGSAMQSAPPHFAFSSHPDANIPVATPFGVPNVTSNGGALGVGTLPDMYSTAQDVSLTPMHIQPGGPGDFVLYSPFSNLEAGSPTPLSYIPNPNSFAYFLDHVDPPFITPFDSANWSRVKRIAVDIARQNAVVLAAVYCVETLYEAESARQDTTKAMSQYHVAKAQFATMLESEHHLQNLEPVLLVTFLLCCFEVVAQQETVSITLKAEGTFVDFLEKWAPIRPWPPVACRIEAWLKIFHTKALHLGGRGLLSVKVHNILMSHGNSAPTPSLIQIDPNPTPWAILFDSLSGQLFEFYVQIQDIGYQCCGLNRHHRSRGSPTDEVEVDQAAMQIRKNIYAIWQQRPSSLRLTVGNIRSLFQGQTEVVEQLSNLVDLISCAYWNELVDLCRAAGQGSWRNPTPEAVDGMKQLRSIVEKTVERNDGKVDAGFMWPIFFYGLEATDEESGAWAISRLREVRSAICRSEYAADLLQGVLDEQRKKEDRIDCRYLAFQKFGVPPPFI</sequence>
<dbReference type="PROSITE" id="PS50048">
    <property type="entry name" value="ZN2_CY6_FUNGAL_2"/>
    <property type="match status" value="1"/>
</dbReference>
<dbReference type="GO" id="GO:0000976">
    <property type="term" value="F:transcription cis-regulatory region binding"/>
    <property type="evidence" value="ECO:0007669"/>
    <property type="project" value="TreeGrafter"/>
</dbReference>
<feature type="region of interest" description="Disordered" evidence="2">
    <location>
        <begin position="1"/>
        <end position="23"/>
    </location>
</feature>
<proteinExistence type="predicted"/>
<dbReference type="Proteomes" id="UP000799772">
    <property type="component" value="Unassembled WGS sequence"/>
</dbReference>
<name>A0A9P4IBY6_9PEZI</name>
<gene>
    <name evidence="4" type="ORF">NA57DRAFT_79456</name>
</gene>
<protein>
    <recommendedName>
        <fullName evidence="3">Zn(2)-C6 fungal-type domain-containing protein</fullName>
    </recommendedName>
</protein>
<dbReference type="InterPro" id="IPR036864">
    <property type="entry name" value="Zn2-C6_fun-type_DNA-bd_sf"/>
</dbReference>
<evidence type="ECO:0000256" key="2">
    <source>
        <dbReference type="SAM" id="MobiDB-lite"/>
    </source>
</evidence>
<keyword evidence="1" id="KW-0539">Nucleus</keyword>
<dbReference type="PROSITE" id="PS00463">
    <property type="entry name" value="ZN2_CY6_FUNGAL_1"/>
    <property type="match status" value="1"/>
</dbReference>
<dbReference type="Pfam" id="PF00172">
    <property type="entry name" value="Zn_clus"/>
    <property type="match status" value="1"/>
</dbReference>
<dbReference type="EMBL" id="ML978131">
    <property type="protein sequence ID" value="KAF2095747.1"/>
    <property type="molecule type" value="Genomic_DNA"/>
</dbReference>
<dbReference type="AlphaFoldDB" id="A0A9P4IBY6"/>
<dbReference type="GO" id="GO:0005634">
    <property type="term" value="C:nucleus"/>
    <property type="evidence" value="ECO:0007669"/>
    <property type="project" value="TreeGrafter"/>
</dbReference>
<evidence type="ECO:0000313" key="5">
    <source>
        <dbReference type="Proteomes" id="UP000799772"/>
    </source>
</evidence>